<dbReference type="STRING" id="1116229.S3D5S0"/>
<dbReference type="RefSeq" id="XP_008078929.1">
    <property type="nucleotide sequence ID" value="XM_008080738.1"/>
</dbReference>
<organism evidence="2 3">
    <name type="scientific">Glarea lozoyensis (strain ATCC 20868 / MF5171)</name>
    <dbReference type="NCBI Taxonomy" id="1116229"/>
    <lineage>
        <taxon>Eukaryota</taxon>
        <taxon>Fungi</taxon>
        <taxon>Dikarya</taxon>
        <taxon>Ascomycota</taxon>
        <taxon>Pezizomycotina</taxon>
        <taxon>Leotiomycetes</taxon>
        <taxon>Helotiales</taxon>
        <taxon>Helotiaceae</taxon>
        <taxon>Glarea</taxon>
    </lineage>
</organism>
<evidence type="ECO:0000259" key="1">
    <source>
        <dbReference type="PROSITE" id="PS50097"/>
    </source>
</evidence>
<dbReference type="InterPro" id="IPR000210">
    <property type="entry name" value="BTB/POZ_dom"/>
</dbReference>
<evidence type="ECO:0000313" key="3">
    <source>
        <dbReference type="Proteomes" id="UP000016922"/>
    </source>
</evidence>
<dbReference type="PROSITE" id="PS50097">
    <property type="entry name" value="BTB"/>
    <property type="match status" value="1"/>
</dbReference>
<reference evidence="2 3" key="1">
    <citation type="journal article" date="2013" name="BMC Genomics">
        <title>Genomics-driven discovery of the pneumocandin biosynthetic gene cluster in the fungus Glarea lozoyensis.</title>
        <authorList>
            <person name="Chen L."/>
            <person name="Yue Q."/>
            <person name="Zhang X."/>
            <person name="Xiang M."/>
            <person name="Wang C."/>
            <person name="Li S."/>
            <person name="Che Y."/>
            <person name="Ortiz-Lopez F.J."/>
            <person name="Bills G.F."/>
            <person name="Liu X."/>
            <person name="An Z."/>
        </authorList>
    </citation>
    <scope>NUCLEOTIDE SEQUENCE [LARGE SCALE GENOMIC DNA]</scope>
    <source>
        <strain evidence="3">ATCC 20868 / MF5171</strain>
    </source>
</reference>
<dbReference type="Gene3D" id="3.30.710.10">
    <property type="entry name" value="Potassium Channel Kv1.1, Chain A"/>
    <property type="match status" value="1"/>
</dbReference>
<dbReference type="SUPFAM" id="SSF54695">
    <property type="entry name" value="POZ domain"/>
    <property type="match status" value="1"/>
</dbReference>
<dbReference type="HOGENOM" id="CLU_1294517_0_0_1"/>
<dbReference type="AlphaFoldDB" id="S3D5S0"/>
<dbReference type="CDD" id="cd18186">
    <property type="entry name" value="BTB_POZ_ZBTB_KLHL-like"/>
    <property type="match status" value="1"/>
</dbReference>
<dbReference type="KEGG" id="glz:GLAREA_06790"/>
<dbReference type="GeneID" id="19465843"/>
<gene>
    <name evidence="2" type="ORF">GLAREA_06790</name>
</gene>
<keyword evidence="3" id="KW-1185">Reference proteome</keyword>
<dbReference type="OrthoDB" id="6359816at2759"/>
<evidence type="ECO:0000313" key="2">
    <source>
        <dbReference type="EMBL" id="EPE33777.1"/>
    </source>
</evidence>
<protein>
    <submittedName>
        <fullName evidence="2">POZ</fullName>
    </submittedName>
</protein>
<dbReference type="EMBL" id="KE145357">
    <property type="protein sequence ID" value="EPE33777.1"/>
    <property type="molecule type" value="Genomic_DNA"/>
</dbReference>
<name>S3D5S0_GLAL2</name>
<sequence>MLCVNETASKRASITSSLLETGAYSDLVIECKDKVWKVHKAIVLLSSKPLDDKFNKISGDTLDLNEDQPEIVEHMLDFLYNEDYCDHYESDGSVNALLTNAFVYILASKYRMESLQALAIRKYEEVMPEGWNSYPFIESLRILYENDEKSDEILKGVSVEAVESAGKTSARHGDVALDVLAALLSNGQKRYSQPVISSRDTVWHCRHCSRVYY</sequence>
<dbReference type="InterPro" id="IPR011333">
    <property type="entry name" value="SKP1/BTB/POZ_sf"/>
</dbReference>
<dbReference type="PANTHER" id="PTHR47843:SF5">
    <property type="entry name" value="BTB_POZ DOMAIN PROTEIN"/>
    <property type="match status" value="1"/>
</dbReference>
<dbReference type="Proteomes" id="UP000016922">
    <property type="component" value="Unassembled WGS sequence"/>
</dbReference>
<proteinExistence type="predicted"/>
<dbReference type="PANTHER" id="PTHR47843">
    <property type="entry name" value="BTB DOMAIN-CONTAINING PROTEIN-RELATED"/>
    <property type="match status" value="1"/>
</dbReference>
<feature type="domain" description="BTB" evidence="1">
    <location>
        <begin position="25"/>
        <end position="81"/>
    </location>
</feature>
<dbReference type="Pfam" id="PF00651">
    <property type="entry name" value="BTB"/>
    <property type="match status" value="1"/>
</dbReference>
<accession>S3D5S0</accession>